<dbReference type="Gene3D" id="3.40.50.150">
    <property type="entry name" value="Vaccinia Virus protein VP39"/>
    <property type="match status" value="2"/>
</dbReference>
<evidence type="ECO:0000259" key="3">
    <source>
        <dbReference type="Pfam" id="PF01555"/>
    </source>
</evidence>
<keyword evidence="2" id="KW-0808">Transferase</keyword>
<dbReference type="GO" id="GO:0003677">
    <property type="term" value="F:DNA binding"/>
    <property type="evidence" value="ECO:0007669"/>
    <property type="project" value="InterPro"/>
</dbReference>
<dbReference type="GO" id="GO:0032259">
    <property type="term" value="P:methylation"/>
    <property type="evidence" value="ECO:0007669"/>
    <property type="project" value="UniProtKB-KW"/>
</dbReference>
<sequence length="461" mass="53514">MYEILIRKRKAMATKGKLDFVLDENPYYKMSKIDIDRYPQEFWDVNETISELAYLTHSYFRYYGKFPSKIGKLIVEDLDNRGQIQPSKDFVLDNYAGSGTTLVEAKLKGYDSFGIDINPFAVLACKVKTTNYNISALRNYWAELFNEISAYNYSLLTPDENQLLFADISEDVSKEILIEVERFKGMNSDAEKWFTEKAIIGLAIIKCLILKRPVCKERDFFELAYFAIVRRVSTAHDGEVRPHVNKKKRERNVMDAYSKKVSEMIDIMAEWNAATKESVISDAKLCDNASSEDVTNYINELKMKTNKQLGLVVSHPPYLNCFDYIPVYKLKFMWADGFDDIFCGRTYKDIKDMEIKSYPASSPENIEKYFVHNRKVYETVFETLRPGGYCCIVIGDCTLQDNLFEVHKTFISMLEEIGFVTDKIAYRSTTYGIGQYAYRHRADYNEDANRKKDGVLFFKKP</sequence>
<dbReference type="GO" id="GO:0008170">
    <property type="term" value="F:N-methyltransferase activity"/>
    <property type="evidence" value="ECO:0007669"/>
    <property type="project" value="InterPro"/>
</dbReference>
<dbReference type="InterPro" id="IPR002941">
    <property type="entry name" value="DNA_methylase_N4/N6"/>
</dbReference>
<dbReference type="InterPro" id="IPR029063">
    <property type="entry name" value="SAM-dependent_MTases_sf"/>
</dbReference>
<keyword evidence="1 4" id="KW-0489">Methyltransferase</keyword>
<reference evidence="4" key="1">
    <citation type="journal article" date="2021" name="Proc. Natl. Acad. Sci. U.S.A.">
        <title>A Catalog of Tens of Thousands of Viruses from Human Metagenomes Reveals Hidden Associations with Chronic Diseases.</title>
        <authorList>
            <person name="Tisza M.J."/>
            <person name="Buck C.B."/>
        </authorList>
    </citation>
    <scope>NUCLEOTIDE SEQUENCE</scope>
    <source>
        <strain evidence="4">CtLjW1</strain>
    </source>
</reference>
<protein>
    <submittedName>
        <fullName evidence="4">DNA methylase</fullName>
    </submittedName>
</protein>
<evidence type="ECO:0000256" key="1">
    <source>
        <dbReference type="ARBA" id="ARBA00022603"/>
    </source>
</evidence>
<organism evidence="4">
    <name type="scientific">Myoviridae sp. ctLjW1</name>
    <dbReference type="NCBI Taxonomy" id="2825084"/>
    <lineage>
        <taxon>Viruses</taxon>
        <taxon>Duplodnaviria</taxon>
        <taxon>Heunggongvirae</taxon>
        <taxon>Uroviricota</taxon>
        <taxon>Caudoviricetes</taxon>
    </lineage>
</organism>
<evidence type="ECO:0000313" key="4">
    <source>
        <dbReference type="EMBL" id="DAE08743.1"/>
    </source>
</evidence>
<dbReference type="EMBL" id="BK015474">
    <property type="protein sequence ID" value="DAE08743.1"/>
    <property type="molecule type" value="Genomic_DNA"/>
</dbReference>
<accession>A0A8S5PNJ7</accession>
<dbReference type="SUPFAM" id="SSF53335">
    <property type="entry name" value="S-adenosyl-L-methionine-dependent methyltransferases"/>
    <property type="match status" value="1"/>
</dbReference>
<name>A0A8S5PNJ7_9CAUD</name>
<proteinExistence type="predicted"/>
<dbReference type="Pfam" id="PF01555">
    <property type="entry name" value="N6_N4_Mtase"/>
    <property type="match status" value="1"/>
</dbReference>
<feature type="domain" description="DNA methylase N-4/N-6" evidence="3">
    <location>
        <begin position="25"/>
        <end position="122"/>
    </location>
</feature>
<evidence type="ECO:0000256" key="2">
    <source>
        <dbReference type="ARBA" id="ARBA00022679"/>
    </source>
</evidence>